<sequence length="110" mass="12544">MIREVCKKFLVGIFTDREREQKRGRNQERDWVKNRERNPHRDDDDSAVFDIRIKPGPREKAAYSVQPSRACEFKTAVTSPGTARAQGALDVRVGSPALSRTSYCRSCKMG</sequence>
<dbReference type="AlphaFoldDB" id="A0A4C1Y8Y3"/>
<evidence type="ECO:0000313" key="3">
    <source>
        <dbReference type="Proteomes" id="UP000299102"/>
    </source>
</evidence>
<comment type="caution">
    <text evidence="2">The sequence shown here is derived from an EMBL/GenBank/DDBJ whole genome shotgun (WGS) entry which is preliminary data.</text>
</comment>
<protein>
    <submittedName>
        <fullName evidence="2">Uncharacterized protein</fullName>
    </submittedName>
</protein>
<accession>A0A4C1Y8Y3</accession>
<keyword evidence="3" id="KW-1185">Reference proteome</keyword>
<organism evidence="2 3">
    <name type="scientific">Eumeta variegata</name>
    <name type="common">Bagworm moth</name>
    <name type="synonym">Eumeta japonica</name>
    <dbReference type="NCBI Taxonomy" id="151549"/>
    <lineage>
        <taxon>Eukaryota</taxon>
        <taxon>Metazoa</taxon>
        <taxon>Ecdysozoa</taxon>
        <taxon>Arthropoda</taxon>
        <taxon>Hexapoda</taxon>
        <taxon>Insecta</taxon>
        <taxon>Pterygota</taxon>
        <taxon>Neoptera</taxon>
        <taxon>Endopterygota</taxon>
        <taxon>Lepidoptera</taxon>
        <taxon>Glossata</taxon>
        <taxon>Ditrysia</taxon>
        <taxon>Tineoidea</taxon>
        <taxon>Psychidae</taxon>
        <taxon>Oiketicinae</taxon>
        <taxon>Eumeta</taxon>
    </lineage>
</organism>
<dbReference type="EMBL" id="BGZK01001145">
    <property type="protein sequence ID" value="GBP72426.1"/>
    <property type="molecule type" value="Genomic_DNA"/>
</dbReference>
<evidence type="ECO:0000256" key="1">
    <source>
        <dbReference type="SAM" id="MobiDB-lite"/>
    </source>
</evidence>
<feature type="region of interest" description="Disordered" evidence="1">
    <location>
        <begin position="17"/>
        <end position="47"/>
    </location>
</feature>
<gene>
    <name evidence="2" type="ORF">EVAR_7085_1</name>
</gene>
<feature type="compositionally biased region" description="Basic and acidic residues" evidence="1">
    <location>
        <begin position="17"/>
        <end position="43"/>
    </location>
</feature>
<dbReference type="Proteomes" id="UP000299102">
    <property type="component" value="Unassembled WGS sequence"/>
</dbReference>
<evidence type="ECO:0000313" key="2">
    <source>
        <dbReference type="EMBL" id="GBP72426.1"/>
    </source>
</evidence>
<proteinExistence type="predicted"/>
<name>A0A4C1Y8Y3_EUMVA</name>
<reference evidence="2 3" key="1">
    <citation type="journal article" date="2019" name="Commun. Biol.">
        <title>The bagworm genome reveals a unique fibroin gene that provides high tensile strength.</title>
        <authorList>
            <person name="Kono N."/>
            <person name="Nakamura H."/>
            <person name="Ohtoshi R."/>
            <person name="Tomita M."/>
            <person name="Numata K."/>
            <person name="Arakawa K."/>
        </authorList>
    </citation>
    <scope>NUCLEOTIDE SEQUENCE [LARGE SCALE GENOMIC DNA]</scope>
</reference>